<feature type="region of interest" description="Disordered" evidence="1">
    <location>
        <begin position="315"/>
        <end position="343"/>
    </location>
</feature>
<evidence type="ECO:0000256" key="1">
    <source>
        <dbReference type="SAM" id="MobiDB-lite"/>
    </source>
</evidence>
<gene>
    <name evidence="2" type="ORF">EJ05DRAFT_497748</name>
</gene>
<feature type="compositionally biased region" description="Polar residues" evidence="1">
    <location>
        <begin position="328"/>
        <end position="341"/>
    </location>
</feature>
<feature type="compositionally biased region" description="Polar residues" evidence="1">
    <location>
        <begin position="262"/>
        <end position="282"/>
    </location>
</feature>
<keyword evidence="3" id="KW-1185">Reference proteome</keyword>
<organism evidence="2 3">
    <name type="scientific">Pseudovirgaria hyperparasitica</name>
    <dbReference type="NCBI Taxonomy" id="470096"/>
    <lineage>
        <taxon>Eukaryota</taxon>
        <taxon>Fungi</taxon>
        <taxon>Dikarya</taxon>
        <taxon>Ascomycota</taxon>
        <taxon>Pezizomycotina</taxon>
        <taxon>Dothideomycetes</taxon>
        <taxon>Dothideomycetes incertae sedis</taxon>
        <taxon>Acrospermales</taxon>
        <taxon>Acrospermaceae</taxon>
        <taxon>Pseudovirgaria</taxon>
    </lineage>
</organism>
<evidence type="ECO:0000313" key="2">
    <source>
        <dbReference type="EMBL" id="KAF2761192.1"/>
    </source>
</evidence>
<protein>
    <submittedName>
        <fullName evidence="2">Uncharacterized protein</fullName>
    </submittedName>
</protein>
<dbReference type="AlphaFoldDB" id="A0A6A6WEE3"/>
<accession>A0A6A6WEE3</accession>
<dbReference type="OrthoDB" id="25896at2759"/>
<dbReference type="EMBL" id="ML996567">
    <property type="protein sequence ID" value="KAF2761192.1"/>
    <property type="molecule type" value="Genomic_DNA"/>
</dbReference>
<sequence>MSGLEVVAAVSAVISAFHGGSELVKLIKKKRKSKKEQAYREKALQESLQSGEIQVNQRYQADCREIGPRFRTGDALARDRLLHIAVMMQAEIIRSLQIAIQYENAVLDLTLLNETSIMNRRDTITALDELKQRIYMSLPLEQSLRPPTVDLEGRTSMDSVRTFMTANTMAADFVPSAVTLPAIDHEPQHGLGKLLSVARRPSSRRPMESSRIELLPNFDWLSRHIATRDGGNDLIPDFNAFHITMSTPTCASQAPRHDSVMRQDSNSTKSVHSYSGSNRTSSVPSIGAYELAANSSPQPDASPYIGSSPITPDSPFSGFHPGYERTNPAAQNRKSSYSNPDRSFLFSRKTDTIMMPGNPKSMLGRPSKSNNYWGFCKGAWSCREEFSKGISLVTLPSGMYGSMKVWQCRSCSFSGKAFGQKPHIVIDPNVHVSGCGIRYKWAFLAKSHAKKTGPAADGTGDSERCNYGCILCSVASRGTPIFGNAETLMNHIYLEHSASMSKDVQEIARCVFNRVAGPSEDFDINIPFALQEKEGS</sequence>
<reference evidence="2" key="1">
    <citation type="journal article" date="2020" name="Stud. Mycol.">
        <title>101 Dothideomycetes genomes: a test case for predicting lifestyles and emergence of pathogens.</title>
        <authorList>
            <person name="Haridas S."/>
            <person name="Albert R."/>
            <person name="Binder M."/>
            <person name="Bloem J."/>
            <person name="Labutti K."/>
            <person name="Salamov A."/>
            <person name="Andreopoulos B."/>
            <person name="Baker S."/>
            <person name="Barry K."/>
            <person name="Bills G."/>
            <person name="Bluhm B."/>
            <person name="Cannon C."/>
            <person name="Castanera R."/>
            <person name="Culley D."/>
            <person name="Daum C."/>
            <person name="Ezra D."/>
            <person name="Gonzalez J."/>
            <person name="Henrissat B."/>
            <person name="Kuo A."/>
            <person name="Liang C."/>
            <person name="Lipzen A."/>
            <person name="Lutzoni F."/>
            <person name="Magnuson J."/>
            <person name="Mondo S."/>
            <person name="Nolan M."/>
            <person name="Ohm R."/>
            <person name="Pangilinan J."/>
            <person name="Park H.-J."/>
            <person name="Ramirez L."/>
            <person name="Alfaro M."/>
            <person name="Sun H."/>
            <person name="Tritt A."/>
            <person name="Yoshinaga Y."/>
            <person name="Zwiers L.-H."/>
            <person name="Turgeon B."/>
            <person name="Goodwin S."/>
            <person name="Spatafora J."/>
            <person name="Crous P."/>
            <person name="Grigoriev I."/>
        </authorList>
    </citation>
    <scope>NUCLEOTIDE SEQUENCE</scope>
    <source>
        <strain evidence="2">CBS 121739</strain>
    </source>
</reference>
<dbReference type="RefSeq" id="XP_033603643.1">
    <property type="nucleotide sequence ID" value="XM_033746582.1"/>
</dbReference>
<feature type="region of interest" description="Disordered" evidence="1">
    <location>
        <begin position="250"/>
        <end position="282"/>
    </location>
</feature>
<proteinExistence type="predicted"/>
<dbReference type="GeneID" id="54487636"/>
<evidence type="ECO:0000313" key="3">
    <source>
        <dbReference type="Proteomes" id="UP000799437"/>
    </source>
</evidence>
<dbReference type="Proteomes" id="UP000799437">
    <property type="component" value="Unassembled WGS sequence"/>
</dbReference>
<name>A0A6A6WEE3_9PEZI</name>